<dbReference type="GO" id="GO:0030313">
    <property type="term" value="C:cell envelope"/>
    <property type="evidence" value="ECO:0007669"/>
    <property type="project" value="UniProtKB-SubCell"/>
</dbReference>
<comment type="cofactor">
    <cofactor evidence="7">
        <name>Fe cation</name>
        <dbReference type="ChEBI" id="CHEBI:24875"/>
    </cofactor>
</comment>
<dbReference type="EMBL" id="CP000471">
    <property type="protein sequence ID" value="ABK44993.1"/>
    <property type="molecule type" value="Genomic_DNA"/>
</dbReference>
<evidence type="ECO:0000256" key="6">
    <source>
        <dbReference type="ARBA" id="ARBA00023002"/>
    </source>
</evidence>
<dbReference type="HOGENOM" id="CLU_030087_1_0_5"/>
<feature type="binding site" evidence="7">
    <location>
        <position position="429"/>
    </location>
    <ligand>
        <name>Mg(2+)</name>
        <dbReference type="ChEBI" id="CHEBI:18420"/>
    </ligand>
</feature>
<name>A0LAK0_MAGMM</name>
<protein>
    <submittedName>
        <fullName evidence="8">Nickel-dependent hydrogenase, large subunit</fullName>
    </submittedName>
</protein>
<dbReference type="InterPro" id="IPR050867">
    <property type="entry name" value="NiFe/NiFeSe_hydrgnase_LSU"/>
</dbReference>
<dbReference type="Gene3D" id="1.10.645.10">
    <property type="entry name" value="Cytochrome-c3 Hydrogenase, chain B"/>
    <property type="match status" value="1"/>
</dbReference>
<dbReference type="SUPFAM" id="SSF56762">
    <property type="entry name" value="HydB/Nqo4-like"/>
    <property type="match status" value="1"/>
</dbReference>
<evidence type="ECO:0000256" key="3">
    <source>
        <dbReference type="ARBA" id="ARBA00009292"/>
    </source>
</evidence>
<dbReference type="OrthoDB" id="9761717at2"/>
<feature type="binding site" evidence="7">
    <location>
        <position position="42"/>
    </location>
    <ligand>
        <name>Mg(2+)</name>
        <dbReference type="ChEBI" id="CHEBI:18420"/>
    </ligand>
</feature>
<proteinExistence type="inferred from homology"/>
<dbReference type="STRING" id="156889.Mmc1_2493"/>
<keyword evidence="4 7" id="KW-0533">Nickel</keyword>
<evidence type="ECO:0000256" key="1">
    <source>
        <dbReference type="ARBA" id="ARBA00001967"/>
    </source>
</evidence>
<dbReference type="GO" id="GO:0008901">
    <property type="term" value="F:ferredoxin hydrogenase activity"/>
    <property type="evidence" value="ECO:0007669"/>
    <property type="project" value="InterPro"/>
</dbReference>
<dbReference type="Proteomes" id="UP000002586">
    <property type="component" value="Chromosome"/>
</dbReference>
<evidence type="ECO:0000256" key="2">
    <source>
        <dbReference type="ARBA" id="ARBA00004196"/>
    </source>
</evidence>
<reference evidence="8 9" key="2">
    <citation type="journal article" date="2012" name="Int. J. Syst. Evol. Microbiol.">
        <title>Magnetococcus marinus gen. nov., sp. nov., a marine, magnetotactic bacterium that represents a novel lineage (Magnetococcaceae fam. nov.; Magnetococcales ord. nov.) at the base of the Alphaproteobacteria.</title>
        <authorList>
            <person name="Bazylinski D.A."/>
            <person name="Williams T.J."/>
            <person name="Lefevre C.T."/>
            <person name="Berg R.J."/>
            <person name="Zhang C.L."/>
            <person name="Bowser S.S."/>
            <person name="Dean A.J."/>
            <person name="Beveridge T.J."/>
        </authorList>
    </citation>
    <scope>NUCLEOTIDE SEQUENCE [LARGE SCALE GENOMIC DNA]</scope>
    <source>
        <strain evidence="9">ATCC BAA-1437 / JCM 17883 / MC-1</strain>
    </source>
</reference>
<comment type="subcellular location">
    <subcellularLocation>
        <location evidence="2">Cell envelope</location>
    </subcellularLocation>
</comment>
<dbReference type="InterPro" id="IPR018194">
    <property type="entry name" value="Ni-dep_hyd_lsu_Ni_BS"/>
</dbReference>
<dbReference type="Pfam" id="PF00374">
    <property type="entry name" value="NiFeSe_Hases"/>
    <property type="match status" value="2"/>
</dbReference>
<dbReference type="PROSITE" id="PS00507">
    <property type="entry name" value="NI_HGENASE_L_1"/>
    <property type="match status" value="1"/>
</dbReference>
<sequence length="484" mass="52845">MSKRQILGPFSRVEGDLEVQIERHHNRVADAWVVSPLYRGFERMLVGKEPQDALVYVPRICGICSVAQSAAAAQALAQAAGVRPPENGRLASQLMLAAENVADHLTHFYLFFMPDFARPIYAGQPWYEGVLKRFKAVDGAASRVALPARASFLHLMGILGGRWPHTLALQPGGSTRGLEARDKSQLRGVVAGFRAFLEETLFGASLESLVALESGQSLLAWAAEQPCQNSDFRWFLQVAETLELAQLGRGHDGFMSYGAYGQGEEALFAAGVWQQGGLRALDPGAIREDVSHAWMHPDREPRHPFEGRTLPDAEQPNGYSWCKAPRLNGLPMEVGALARQQVAGHPLVRDLVAQSGGNVRNRVIARLLEIARVVLAMEGWIAQLEPRAPFGVESPLPEQGQGVGLVEAARGGLGHWYRMDKGRLSHAQIVAPTTWNFSPRDAAGVRGPLEQALLNSPIRAGEQDPVAVQHIVRSFDPCMVCTVH</sequence>
<keyword evidence="9" id="KW-1185">Reference proteome</keyword>
<keyword evidence="6" id="KW-0560">Oxidoreductase</keyword>
<dbReference type="InterPro" id="IPR029014">
    <property type="entry name" value="NiFe-Hase_large"/>
</dbReference>
<evidence type="ECO:0000313" key="8">
    <source>
        <dbReference type="EMBL" id="ABK44993.1"/>
    </source>
</evidence>
<accession>A0LAK0</accession>
<dbReference type="GO" id="GO:0016151">
    <property type="term" value="F:nickel cation binding"/>
    <property type="evidence" value="ECO:0007669"/>
    <property type="project" value="InterPro"/>
</dbReference>
<feature type="binding site" evidence="7">
    <location>
        <position position="64"/>
    </location>
    <ligand>
        <name>Ni(2+)</name>
        <dbReference type="ChEBI" id="CHEBI:49786"/>
    </ligand>
</feature>
<evidence type="ECO:0000313" key="9">
    <source>
        <dbReference type="Proteomes" id="UP000002586"/>
    </source>
</evidence>
<feature type="binding site" evidence="7">
    <location>
        <position position="478"/>
    </location>
    <ligand>
        <name>Ni(2+)</name>
        <dbReference type="ChEBI" id="CHEBI:49786"/>
    </ligand>
</feature>
<feature type="binding site" evidence="7">
    <location>
        <position position="64"/>
    </location>
    <ligand>
        <name>Fe cation</name>
        <dbReference type="ChEBI" id="CHEBI:24875"/>
    </ligand>
</feature>
<feature type="binding site" evidence="7">
    <location>
        <position position="481"/>
    </location>
    <ligand>
        <name>Fe cation</name>
        <dbReference type="ChEBI" id="CHEBI:24875"/>
    </ligand>
</feature>
<dbReference type="PANTHER" id="PTHR42958:SF4">
    <property type="entry name" value="HYDROGENASE EXPRESSION_FORMATION PROTEIN HUPK"/>
    <property type="match status" value="1"/>
</dbReference>
<dbReference type="eggNOG" id="COG0374">
    <property type="taxonomic scope" value="Bacteria"/>
</dbReference>
<keyword evidence="7" id="KW-0460">Magnesium</keyword>
<dbReference type="KEGG" id="mgm:Mmc1_2493"/>
<dbReference type="InterPro" id="IPR001501">
    <property type="entry name" value="Ni-dep_hyd_lsu"/>
</dbReference>
<evidence type="ECO:0000256" key="7">
    <source>
        <dbReference type="PIRSR" id="PIRSR601501-1"/>
    </source>
</evidence>
<comment type="cofactor">
    <cofactor evidence="1 7">
        <name>Ni(2+)</name>
        <dbReference type="ChEBI" id="CHEBI:49786"/>
    </cofactor>
</comment>
<keyword evidence="7" id="KW-0408">Iron</keyword>
<dbReference type="RefSeq" id="WP_011714112.1">
    <property type="nucleotide sequence ID" value="NC_008576.1"/>
</dbReference>
<comment type="similarity">
    <text evidence="3">Belongs to the [NiFe]/[NiFeSe] hydrogenase large subunit family.</text>
</comment>
<keyword evidence="5 7" id="KW-0479">Metal-binding</keyword>
<gene>
    <name evidence="8" type="ordered locus">Mmc1_2493</name>
</gene>
<evidence type="ECO:0000256" key="5">
    <source>
        <dbReference type="ARBA" id="ARBA00022723"/>
    </source>
</evidence>
<evidence type="ECO:0000256" key="4">
    <source>
        <dbReference type="ARBA" id="ARBA00022596"/>
    </source>
</evidence>
<reference evidence="9" key="1">
    <citation type="journal article" date="2009" name="Appl. Environ. Microbiol.">
        <title>Complete genome sequence of the chemolithoautotrophic marine magnetotactic coccus strain MC-1.</title>
        <authorList>
            <person name="Schubbe S."/>
            <person name="Williams T.J."/>
            <person name="Xie G."/>
            <person name="Kiss H.E."/>
            <person name="Brettin T.S."/>
            <person name="Martinez D."/>
            <person name="Ross C.A."/>
            <person name="Schuler D."/>
            <person name="Cox B.L."/>
            <person name="Nealson K.H."/>
            <person name="Bazylinski D.A."/>
        </authorList>
    </citation>
    <scope>NUCLEOTIDE SEQUENCE [LARGE SCALE GENOMIC DNA]</scope>
    <source>
        <strain evidence="9">ATCC BAA-1437 / JCM 17883 / MC-1</strain>
    </source>
</reference>
<organism evidence="8 9">
    <name type="scientific">Magnetococcus marinus (strain ATCC BAA-1437 / JCM 17883 / MC-1)</name>
    <dbReference type="NCBI Taxonomy" id="156889"/>
    <lineage>
        <taxon>Bacteria</taxon>
        <taxon>Pseudomonadati</taxon>
        <taxon>Pseudomonadota</taxon>
        <taxon>Magnetococcia</taxon>
        <taxon>Magnetococcales</taxon>
        <taxon>Magnetococcaceae</taxon>
        <taxon>Magnetococcus</taxon>
    </lineage>
</organism>
<dbReference type="PANTHER" id="PTHR42958">
    <property type="entry name" value="HYDROGENASE-2 LARGE CHAIN"/>
    <property type="match status" value="1"/>
</dbReference>
<feature type="binding site" evidence="7">
    <location>
        <position position="484"/>
    </location>
    <ligand>
        <name>Mg(2+)</name>
        <dbReference type="ChEBI" id="CHEBI:18420"/>
    </ligand>
</feature>
<feature type="binding site" evidence="7">
    <location>
        <position position="61"/>
    </location>
    <ligand>
        <name>Ni(2+)</name>
        <dbReference type="ChEBI" id="CHEBI:49786"/>
    </ligand>
</feature>
<dbReference type="AlphaFoldDB" id="A0LAK0"/>